<accession>A0AC61S5L6</accession>
<sequence>MTDFCLLFMGVGTQEIIIIALVVLLLFGGKKIPELMRGLGKGVRNFKEGVNGIEKDITDSVDSDQTKK</sequence>
<dbReference type="EMBL" id="SSTG01000083">
    <property type="protein sequence ID" value="THG49030.1"/>
    <property type="molecule type" value="Genomic_DNA"/>
</dbReference>
<protein>
    <submittedName>
        <fullName evidence="1">Twin-arginine translocase TatA/TatE family subunit</fullName>
    </submittedName>
</protein>
<evidence type="ECO:0000313" key="2">
    <source>
        <dbReference type="Proteomes" id="UP000305401"/>
    </source>
</evidence>
<name>A0AC61S5L6_9BACT</name>
<evidence type="ECO:0000313" key="1">
    <source>
        <dbReference type="EMBL" id="THG49030.1"/>
    </source>
</evidence>
<gene>
    <name evidence="1" type="ORF">E5990_07185</name>
</gene>
<keyword evidence="2" id="KW-1185">Reference proteome</keyword>
<proteinExistence type="predicted"/>
<reference evidence="1" key="1">
    <citation type="submission" date="2019-04" db="EMBL/GenBank/DDBJ databases">
        <title>Microbes associate with the intestines of laboratory mice.</title>
        <authorList>
            <person name="Navarre W."/>
            <person name="Wong E."/>
            <person name="Huang K.C."/>
            <person name="Tropini C."/>
            <person name="Ng K."/>
            <person name="Yu B."/>
        </authorList>
    </citation>
    <scope>NUCLEOTIDE SEQUENCE</scope>
    <source>
        <strain evidence="1">NM86_A22</strain>
    </source>
</reference>
<comment type="caution">
    <text evidence="1">The sequence shown here is derived from an EMBL/GenBank/DDBJ whole genome shotgun (WGS) entry which is preliminary data.</text>
</comment>
<organism evidence="1 2">
    <name type="scientific">Muribaculum caecicola</name>
    <dbReference type="NCBI Taxonomy" id="3038144"/>
    <lineage>
        <taxon>Bacteria</taxon>
        <taxon>Pseudomonadati</taxon>
        <taxon>Bacteroidota</taxon>
        <taxon>Bacteroidia</taxon>
        <taxon>Bacteroidales</taxon>
        <taxon>Muribaculaceae</taxon>
        <taxon>Muribaculum</taxon>
    </lineage>
</organism>
<dbReference type="Proteomes" id="UP000305401">
    <property type="component" value="Unassembled WGS sequence"/>
</dbReference>